<evidence type="ECO:0000313" key="1">
    <source>
        <dbReference type="EMBL" id="ONM35715.1"/>
    </source>
</evidence>
<dbReference type="EMBL" id="CM007649">
    <property type="protein sequence ID" value="ONM35715.1"/>
    <property type="molecule type" value="Genomic_DNA"/>
</dbReference>
<dbReference type="AlphaFoldDB" id="A0A1D6N509"/>
<gene>
    <name evidence="1" type="ORF">ZEAMMB73_Zm00001d042534</name>
</gene>
<proteinExistence type="predicted"/>
<accession>A0A1D6N509</accession>
<name>A0A1D6N509_MAIZE</name>
<organism evidence="1">
    <name type="scientific">Zea mays</name>
    <name type="common">Maize</name>
    <dbReference type="NCBI Taxonomy" id="4577"/>
    <lineage>
        <taxon>Eukaryota</taxon>
        <taxon>Viridiplantae</taxon>
        <taxon>Streptophyta</taxon>
        <taxon>Embryophyta</taxon>
        <taxon>Tracheophyta</taxon>
        <taxon>Spermatophyta</taxon>
        <taxon>Magnoliopsida</taxon>
        <taxon>Liliopsida</taxon>
        <taxon>Poales</taxon>
        <taxon>Poaceae</taxon>
        <taxon>PACMAD clade</taxon>
        <taxon>Panicoideae</taxon>
        <taxon>Andropogonodae</taxon>
        <taxon>Andropogoneae</taxon>
        <taxon>Tripsacinae</taxon>
        <taxon>Zea</taxon>
    </lineage>
</organism>
<sequence length="52" mass="5650">MFFICYRFMTLNLSFVPGNSSVCGILSSLLCNSSFLLCFAASETETGVGRLT</sequence>
<reference evidence="1" key="1">
    <citation type="submission" date="2015-12" db="EMBL/GenBank/DDBJ databases">
        <title>Update maize B73 reference genome by single molecule sequencing technologies.</title>
        <authorList>
            <consortium name="Maize Genome Sequencing Project"/>
            <person name="Ware D."/>
        </authorList>
    </citation>
    <scope>NUCLEOTIDE SEQUENCE [LARGE SCALE GENOMIC DNA]</scope>
    <source>
        <tissue evidence="1">Seedling</tissue>
    </source>
</reference>
<protein>
    <submittedName>
        <fullName evidence="1">RING/FYVE/PHD zinc finger superfamily protein</fullName>
    </submittedName>
</protein>